<dbReference type="RefSeq" id="XP_040614617.1">
    <property type="nucleotide sequence ID" value="XM_040766947.1"/>
</dbReference>
<name>A0A0C2INK7_9PEZI</name>
<dbReference type="CDD" id="cd23812">
    <property type="entry name" value="UBCc_ScPEX4-like"/>
    <property type="match status" value="1"/>
</dbReference>
<dbReference type="SUPFAM" id="SSF54495">
    <property type="entry name" value="UBC-like"/>
    <property type="match status" value="1"/>
</dbReference>
<sequence>MAARTATRRLLREFESWQADQEEFLAARQAATDAITAADASGTEADIAAAKEAGLALEENNPDRGIERLGPAADGDDLFAWEAVVNGRGGVGGGYDNGRWLLTIQLPAGYPNQPPVVTFVTPIQHANVHPTTGAVCLDLLQSAWTPALTVVSCIRAVRMLLSTPGTDSPLNIDLAALLRAGDTVAAARLVALWCEEHRYEGI</sequence>
<dbReference type="Pfam" id="PF00179">
    <property type="entry name" value="UQ_con"/>
    <property type="match status" value="1"/>
</dbReference>
<proteinExistence type="predicted"/>
<dbReference type="VEuPathDB" id="FungiDB:SPBR_08709"/>
<evidence type="ECO:0000256" key="1">
    <source>
        <dbReference type="ARBA" id="ARBA00022786"/>
    </source>
</evidence>
<gene>
    <name evidence="3" type="ORF">SPBR_08709</name>
</gene>
<dbReference type="EMBL" id="AWTV01000011">
    <property type="protein sequence ID" value="KIH86607.1"/>
    <property type="molecule type" value="Genomic_DNA"/>
</dbReference>
<reference evidence="3 4" key="1">
    <citation type="journal article" date="2014" name="BMC Genomics">
        <title>Comparative genomics of the major fungal agents of human and animal Sporotrichosis: Sporothrix schenckii and Sporothrix brasiliensis.</title>
        <authorList>
            <person name="Teixeira M.M."/>
            <person name="de Almeida L.G."/>
            <person name="Kubitschek-Barreira P."/>
            <person name="Alves F.L."/>
            <person name="Kioshima E.S."/>
            <person name="Abadio A.K."/>
            <person name="Fernandes L."/>
            <person name="Derengowski L.S."/>
            <person name="Ferreira K.S."/>
            <person name="Souza R.C."/>
            <person name="Ruiz J.C."/>
            <person name="de Andrade N.C."/>
            <person name="Paes H.C."/>
            <person name="Nicola A.M."/>
            <person name="Albuquerque P."/>
            <person name="Gerber A.L."/>
            <person name="Martins V.P."/>
            <person name="Peconick L.D."/>
            <person name="Neto A.V."/>
            <person name="Chaucanez C.B."/>
            <person name="Silva P.A."/>
            <person name="Cunha O.L."/>
            <person name="de Oliveira F.F."/>
            <person name="dos Santos T.C."/>
            <person name="Barros A.L."/>
            <person name="Soares M.A."/>
            <person name="de Oliveira L.M."/>
            <person name="Marini M.M."/>
            <person name="Villalobos-Duno H."/>
            <person name="Cunha M.M."/>
            <person name="de Hoog S."/>
            <person name="da Silveira J.F."/>
            <person name="Henrissat B."/>
            <person name="Nino-Vega G.A."/>
            <person name="Cisalpino P.S."/>
            <person name="Mora-Montes H.M."/>
            <person name="Almeida S.R."/>
            <person name="Stajich J.E."/>
            <person name="Lopes-Bezerra L.M."/>
            <person name="Vasconcelos A.T."/>
            <person name="Felipe M.S."/>
        </authorList>
    </citation>
    <scope>NUCLEOTIDE SEQUENCE [LARGE SCALE GENOMIC DNA]</scope>
    <source>
        <strain evidence="3 4">5110</strain>
    </source>
</reference>
<organism evidence="3 4">
    <name type="scientific">Sporothrix brasiliensis 5110</name>
    <dbReference type="NCBI Taxonomy" id="1398154"/>
    <lineage>
        <taxon>Eukaryota</taxon>
        <taxon>Fungi</taxon>
        <taxon>Dikarya</taxon>
        <taxon>Ascomycota</taxon>
        <taxon>Pezizomycotina</taxon>
        <taxon>Sordariomycetes</taxon>
        <taxon>Sordariomycetidae</taxon>
        <taxon>Ophiostomatales</taxon>
        <taxon>Ophiostomataceae</taxon>
        <taxon>Sporothrix</taxon>
    </lineage>
</organism>
<comment type="caution">
    <text evidence="3">The sequence shown here is derived from an EMBL/GenBank/DDBJ whole genome shotgun (WGS) entry which is preliminary data.</text>
</comment>
<accession>A0A0C2INK7</accession>
<evidence type="ECO:0000313" key="3">
    <source>
        <dbReference type="EMBL" id="KIH86607.1"/>
    </source>
</evidence>
<keyword evidence="1" id="KW-0833">Ubl conjugation pathway</keyword>
<protein>
    <submittedName>
        <fullName evidence="3">Peroxin-4</fullName>
    </submittedName>
</protein>
<dbReference type="Proteomes" id="UP000031575">
    <property type="component" value="Unassembled WGS sequence"/>
</dbReference>
<dbReference type="AlphaFoldDB" id="A0A0C2INK7"/>
<dbReference type="Gene3D" id="3.10.110.10">
    <property type="entry name" value="Ubiquitin Conjugating Enzyme"/>
    <property type="match status" value="1"/>
</dbReference>
<dbReference type="InterPro" id="IPR000608">
    <property type="entry name" value="UBC"/>
</dbReference>
<keyword evidence="4" id="KW-1185">Reference proteome</keyword>
<dbReference type="InterPro" id="IPR016135">
    <property type="entry name" value="UBQ-conjugating_enzyme/RWD"/>
</dbReference>
<dbReference type="HOGENOM" id="CLU_030988_13_0_1"/>
<dbReference type="InterPro" id="IPR050113">
    <property type="entry name" value="Ub_conjugating_enzyme"/>
</dbReference>
<dbReference type="GeneID" id="63681868"/>
<dbReference type="PANTHER" id="PTHR24067">
    <property type="entry name" value="UBIQUITIN-CONJUGATING ENZYME E2"/>
    <property type="match status" value="1"/>
</dbReference>
<dbReference type="PROSITE" id="PS50127">
    <property type="entry name" value="UBC_2"/>
    <property type="match status" value="1"/>
</dbReference>
<evidence type="ECO:0000313" key="4">
    <source>
        <dbReference type="Proteomes" id="UP000031575"/>
    </source>
</evidence>
<dbReference type="OrthoDB" id="9973183at2759"/>
<dbReference type="SMART" id="SM00212">
    <property type="entry name" value="UBCc"/>
    <property type="match status" value="1"/>
</dbReference>
<feature type="domain" description="UBC core" evidence="2">
    <location>
        <begin position="44"/>
        <end position="199"/>
    </location>
</feature>
<evidence type="ECO:0000259" key="2">
    <source>
        <dbReference type="PROSITE" id="PS50127"/>
    </source>
</evidence>